<evidence type="ECO:0000313" key="3">
    <source>
        <dbReference type="Proteomes" id="UP000176050"/>
    </source>
</evidence>
<dbReference type="KEGG" id="lul:LPB138_10070"/>
<dbReference type="EMBL" id="CP017478">
    <property type="protein sequence ID" value="AOW21002.1"/>
    <property type="molecule type" value="Genomic_DNA"/>
</dbReference>
<gene>
    <name evidence="2" type="ORF">LPB138_10070</name>
</gene>
<organism evidence="2 3">
    <name type="scientific">Urechidicola croceus</name>
    <dbReference type="NCBI Taxonomy" id="1850246"/>
    <lineage>
        <taxon>Bacteria</taxon>
        <taxon>Pseudomonadati</taxon>
        <taxon>Bacteroidota</taxon>
        <taxon>Flavobacteriia</taxon>
        <taxon>Flavobacteriales</taxon>
        <taxon>Flavobacteriaceae</taxon>
        <taxon>Urechidicola</taxon>
    </lineage>
</organism>
<evidence type="ECO:0000256" key="1">
    <source>
        <dbReference type="SAM" id="SignalP"/>
    </source>
</evidence>
<reference evidence="2 3" key="1">
    <citation type="submission" date="2016-10" db="EMBL/GenBank/DDBJ databases">
        <title>Lutibacter sp. LPB0138, isolated from marine gastropod.</title>
        <authorList>
            <person name="Kim E."/>
            <person name="Yi H."/>
        </authorList>
    </citation>
    <scope>NUCLEOTIDE SEQUENCE [LARGE SCALE GENOMIC DNA]</scope>
    <source>
        <strain evidence="2 3">LPB0138</strain>
    </source>
</reference>
<feature type="chain" id="PRO_5009110877" evidence="1">
    <location>
        <begin position="22"/>
        <end position="230"/>
    </location>
</feature>
<keyword evidence="3" id="KW-1185">Reference proteome</keyword>
<feature type="signal peptide" evidence="1">
    <location>
        <begin position="1"/>
        <end position="21"/>
    </location>
</feature>
<evidence type="ECO:0000313" key="2">
    <source>
        <dbReference type="EMBL" id="AOW21002.1"/>
    </source>
</evidence>
<sequence length="230" mass="26644">MKNLLFLLCIIGLLCTTSCDSNDNSIEDINENIDSNDTSSEIEDPGFYALKVGNSWVYKNYKFKETSNSYEFSGVVDSISIVDTHEINNNTYFKFKRKTIGNDENDTFLYYENGESIYYLRDSIGYLINDSGNILYANNHFEERIVIEDNIYTAYAQLNRTNESISTEAGEFECLETEIYAVDTNTNEQFTFRDYKYYSDGIGLVYETCSFFSLDYPIVIRRLDSYSITE</sequence>
<dbReference type="AlphaFoldDB" id="A0A1D8P8X0"/>
<dbReference type="RefSeq" id="WP_070237166.1">
    <property type="nucleotide sequence ID" value="NZ_CP017478.1"/>
</dbReference>
<name>A0A1D8P8X0_9FLAO</name>
<dbReference type="Proteomes" id="UP000176050">
    <property type="component" value="Chromosome"/>
</dbReference>
<keyword evidence="1" id="KW-0732">Signal</keyword>
<dbReference type="OrthoDB" id="9781289at2"/>
<accession>A0A1D8P8X0</accession>
<protein>
    <submittedName>
        <fullName evidence="2">Uncharacterized protein</fullName>
    </submittedName>
</protein>
<proteinExistence type="predicted"/>